<evidence type="ECO:0000313" key="10">
    <source>
        <dbReference type="EMBL" id="KAB7660154.1"/>
    </source>
</evidence>
<dbReference type="SUPFAM" id="SSF51735">
    <property type="entry name" value="NAD(P)-binding Rossmann-fold domains"/>
    <property type="match status" value="1"/>
</dbReference>
<dbReference type="InterPro" id="IPR036291">
    <property type="entry name" value="NAD(P)-bd_dom_sf"/>
</dbReference>
<dbReference type="GO" id="GO:0015297">
    <property type="term" value="F:antiporter activity"/>
    <property type="evidence" value="ECO:0007669"/>
    <property type="project" value="InterPro"/>
</dbReference>
<evidence type="ECO:0000259" key="8">
    <source>
        <dbReference type="Pfam" id="PF00999"/>
    </source>
</evidence>
<dbReference type="GO" id="GO:0016020">
    <property type="term" value="C:membrane"/>
    <property type="evidence" value="ECO:0007669"/>
    <property type="project" value="UniProtKB-SubCell"/>
</dbReference>
<dbReference type="Gene3D" id="1.20.1530.20">
    <property type="match status" value="1"/>
</dbReference>
<evidence type="ECO:0000256" key="6">
    <source>
        <dbReference type="ARBA" id="ARBA00023136"/>
    </source>
</evidence>
<sequence length="667" mass="71837">MDDYSLITSLVTGFGLALPFGYVAEKFFRAPALVGYILAGLAASVLPGLPPVNPKMIEQLAEIGVMLLMFGVGLNFSVHDLVRVKGVAIPGAPTQMVIAASLAACVAMGFWHWDFGAAVLFGFSIAGASTVVVTKALELRKLTNEMNGQATLGWLVMEDLVSVILLVCLPPFAAAVHGDQTVSLLGVLLDIVKTLAWAAVFVSLMMVVGRKLLPLMLREVARTGSRELFTLSVLGAAIVIAYGAGAIFDVSFALGAFLAGMVMQESRFAHRAAQESLPLQDAFSVLFFVSVGLMLDWHVFLEKPLEIFLVVLIIMVGKMTFSTTIVVLLRWPLDTALTIGSSIGQIGEFSYILAGQGIALKLVDASIMSVIVAASIMTIALNPLLFLAAPHIRQFLVTHFKWARKAAMRQPPFSQLPADTPREMLDGQVIVIGASEVARELFQTMKKEGRRTIVICNPSDPLEELRADGFGVIVGDPTDPMVLVQAHVTRAGALVMPAADVVEAERVLAVVRQLNKDLPVVVLLKTLDEAGDFDPADKNVFLLCEPLIASISLAAVTVEQLVKHEEDEAESESRMMSVRDILDAEYRRSVESVRFGGLRAPAENAEAEDVQSAAAKVAGEAMATARSRQRKKLSPGEAARAFGERFANWLKKGSSKKSKEKPLEKAD</sequence>
<feature type="transmembrane region" description="Helical" evidence="7">
    <location>
        <begin position="61"/>
        <end position="82"/>
    </location>
</feature>
<feature type="transmembrane region" description="Helical" evidence="7">
    <location>
        <begin position="184"/>
        <end position="208"/>
    </location>
</feature>
<dbReference type="EMBL" id="WEHX01000035">
    <property type="protein sequence ID" value="KAB7660154.1"/>
    <property type="molecule type" value="Genomic_DNA"/>
</dbReference>
<dbReference type="Pfam" id="PF02254">
    <property type="entry name" value="TrkA_N"/>
    <property type="match status" value="1"/>
</dbReference>
<dbReference type="Proteomes" id="UP000430564">
    <property type="component" value="Unassembled WGS sequence"/>
</dbReference>
<comment type="similarity">
    <text evidence="2">Belongs to the monovalent cation:proton antiporter 2 (CPA2) transporter (TC 2.A.37) family.</text>
</comment>
<keyword evidence="5 7" id="KW-1133">Transmembrane helix</keyword>
<protein>
    <submittedName>
        <fullName evidence="10">TrkA protein</fullName>
    </submittedName>
</protein>
<feature type="transmembrane region" description="Helical" evidence="7">
    <location>
        <begin position="366"/>
        <end position="389"/>
    </location>
</feature>
<evidence type="ECO:0000313" key="11">
    <source>
        <dbReference type="Proteomes" id="UP000430564"/>
    </source>
</evidence>
<feature type="transmembrane region" description="Helical" evidence="7">
    <location>
        <begin position="6"/>
        <end position="23"/>
    </location>
</feature>
<gene>
    <name evidence="10" type="ORF">GBM95_06505</name>
</gene>
<comment type="subcellular location">
    <subcellularLocation>
        <location evidence="1">Membrane</location>
        <topology evidence="1">Multi-pass membrane protein</topology>
    </subcellularLocation>
</comment>
<evidence type="ECO:0000256" key="1">
    <source>
        <dbReference type="ARBA" id="ARBA00004141"/>
    </source>
</evidence>
<dbReference type="Pfam" id="PF00999">
    <property type="entry name" value="Na_H_Exchanger"/>
    <property type="match status" value="1"/>
</dbReference>
<dbReference type="OrthoDB" id="9781411at2"/>
<dbReference type="InterPro" id="IPR038770">
    <property type="entry name" value="Na+/solute_symporter_sf"/>
</dbReference>
<feature type="transmembrane region" description="Helical" evidence="7">
    <location>
        <begin position="151"/>
        <end position="172"/>
    </location>
</feature>
<feature type="transmembrane region" description="Helical" evidence="7">
    <location>
        <begin position="229"/>
        <end position="262"/>
    </location>
</feature>
<keyword evidence="6 7" id="KW-0472">Membrane</keyword>
<feature type="domain" description="Cation/H+ exchanger transmembrane" evidence="8">
    <location>
        <begin position="17"/>
        <end position="386"/>
    </location>
</feature>
<keyword evidence="4 7" id="KW-0812">Transmembrane</keyword>
<evidence type="ECO:0000259" key="9">
    <source>
        <dbReference type="Pfam" id="PF02254"/>
    </source>
</evidence>
<name>A0A6I1ENG6_9BURK</name>
<keyword evidence="3" id="KW-0813">Transport</keyword>
<feature type="domain" description="RCK N-terminal" evidence="9">
    <location>
        <begin position="429"/>
        <end position="529"/>
    </location>
</feature>
<dbReference type="InterPro" id="IPR003148">
    <property type="entry name" value="RCK_N"/>
</dbReference>
<comment type="caution">
    <text evidence="10">The sequence shown here is derived from an EMBL/GenBank/DDBJ whole genome shotgun (WGS) entry which is preliminary data.</text>
</comment>
<dbReference type="PANTHER" id="PTHR42751:SF1">
    <property type="entry name" value="CATION_PROTON ANTIPORTER YBAL-RELATED"/>
    <property type="match status" value="1"/>
</dbReference>
<dbReference type="RefSeq" id="WP_152158359.1">
    <property type="nucleotide sequence ID" value="NZ_WEHX01000035.1"/>
</dbReference>
<dbReference type="GO" id="GO:1902600">
    <property type="term" value="P:proton transmembrane transport"/>
    <property type="evidence" value="ECO:0007669"/>
    <property type="project" value="InterPro"/>
</dbReference>
<feature type="transmembrane region" description="Helical" evidence="7">
    <location>
        <begin position="282"/>
        <end position="300"/>
    </location>
</feature>
<dbReference type="PANTHER" id="PTHR42751">
    <property type="entry name" value="SODIUM/HYDROGEN EXCHANGER FAMILY/TRKA DOMAIN PROTEIN"/>
    <property type="match status" value="1"/>
</dbReference>
<organism evidence="10 11">
    <name type="scientific">Sutterella seckii</name>
    <dbReference type="NCBI Taxonomy" id="1944635"/>
    <lineage>
        <taxon>Bacteria</taxon>
        <taxon>Pseudomonadati</taxon>
        <taxon>Pseudomonadota</taxon>
        <taxon>Betaproteobacteria</taxon>
        <taxon>Burkholderiales</taxon>
        <taxon>Sutterellaceae</taxon>
        <taxon>Sutterella</taxon>
    </lineage>
</organism>
<evidence type="ECO:0000256" key="3">
    <source>
        <dbReference type="ARBA" id="ARBA00022448"/>
    </source>
</evidence>
<proteinExistence type="inferred from homology"/>
<dbReference type="InterPro" id="IPR006153">
    <property type="entry name" value="Cation/H_exchanger_TM"/>
</dbReference>
<feature type="transmembrane region" description="Helical" evidence="7">
    <location>
        <begin position="30"/>
        <end position="49"/>
    </location>
</feature>
<evidence type="ECO:0000256" key="5">
    <source>
        <dbReference type="ARBA" id="ARBA00022989"/>
    </source>
</evidence>
<dbReference type="Gene3D" id="3.40.50.720">
    <property type="entry name" value="NAD(P)-binding Rossmann-like Domain"/>
    <property type="match status" value="1"/>
</dbReference>
<evidence type="ECO:0000256" key="2">
    <source>
        <dbReference type="ARBA" id="ARBA00005551"/>
    </source>
</evidence>
<feature type="transmembrane region" description="Helical" evidence="7">
    <location>
        <begin position="307"/>
        <end position="329"/>
    </location>
</feature>
<accession>A0A6I1ENG6</accession>
<dbReference type="AlphaFoldDB" id="A0A6I1ENG6"/>
<evidence type="ECO:0000256" key="7">
    <source>
        <dbReference type="SAM" id="Phobius"/>
    </source>
</evidence>
<evidence type="ECO:0000256" key="4">
    <source>
        <dbReference type="ARBA" id="ARBA00022692"/>
    </source>
</evidence>
<feature type="transmembrane region" description="Helical" evidence="7">
    <location>
        <begin position="119"/>
        <end position="139"/>
    </location>
</feature>
<dbReference type="GO" id="GO:0006813">
    <property type="term" value="P:potassium ion transport"/>
    <property type="evidence" value="ECO:0007669"/>
    <property type="project" value="InterPro"/>
</dbReference>
<feature type="transmembrane region" description="Helical" evidence="7">
    <location>
        <begin position="94"/>
        <end position="113"/>
    </location>
</feature>
<reference evidence="10 11" key="1">
    <citation type="submission" date="2019-10" db="EMBL/GenBank/DDBJ databases">
        <title>Genome diversity of Sutterella seckii.</title>
        <authorList>
            <person name="Chaplin A.V."/>
            <person name="Sokolova S.R."/>
            <person name="Mosin K.A."/>
            <person name="Ivanova E.L."/>
            <person name="Kochetkova T.O."/>
            <person name="Goltsov A.Y."/>
            <person name="Trofimov D.Y."/>
            <person name="Efimov B.A."/>
        </authorList>
    </citation>
    <scope>NUCLEOTIDE SEQUENCE [LARGE SCALE GENOMIC DNA]</scope>
    <source>
        <strain evidence="10 11">ASD393</strain>
    </source>
</reference>